<dbReference type="NCBIfam" id="TIGR00756">
    <property type="entry name" value="PPR"/>
    <property type="match status" value="7"/>
</dbReference>
<name>A0A9Q0CPF0_9POAL</name>
<feature type="repeat" description="PPR" evidence="3">
    <location>
        <begin position="207"/>
        <end position="241"/>
    </location>
</feature>
<dbReference type="InterPro" id="IPR011990">
    <property type="entry name" value="TPR-like_helical_dom_sf"/>
</dbReference>
<dbReference type="Pfam" id="PF01535">
    <property type="entry name" value="PPR"/>
    <property type="match status" value="2"/>
</dbReference>
<dbReference type="Pfam" id="PF12854">
    <property type="entry name" value="PPR_1"/>
    <property type="match status" value="1"/>
</dbReference>
<dbReference type="PANTHER" id="PTHR45613:SF9">
    <property type="entry name" value="MITOCHONDRIAL GROUP I INTRON SPLICING FACTOR CCM1"/>
    <property type="match status" value="1"/>
</dbReference>
<organism evidence="7 8">
    <name type="scientific">Rhynchospora breviuscula</name>
    <dbReference type="NCBI Taxonomy" id="2022672"/>
    <lineage>
        <taxon>Eukaryota</taxon>
        <taxon>Viridiplantae</taxon>
        <taxon>Streptophyta</taxon>
        <taxon>Embryophyta</taxon>
        <taxon>Tracheophyta</taxon>
        <taxon>Spermatophyta</taxon>
        <taxon>Magnoliopsida</taxon>
        <taxon>Liliopsida</taxon>
        <taxon>Poales</taxon>
        <taxon>Cyperaceae</taxon>
        <taxon>Cyperoideae</taxon>
        <taxon>Rhynchosporeae</taxon>
        <taxon>Rhynchospora</taxon>
    </lineage>
</organism>
<feature type="repeat" description="PPR" evidence="3">
    <location>
        <begin position="277"/>
        <end position="311"/>
    </location>
</feature>
<keyword evidence="1" id="KW-0677">Repeat</keyword>
<feature type="domain" description="PROP1-like PPR" evidence="5">
    <location>
        <begin position="329"/>
        <end position="429"/>
    </location>
</feature>
<evidence type="ECO:0000256" key="3">
    <source>
        <dbReference type="PROSITE-ProRule" id="PRU00708"/>
    </source>
</evidence>
<feature type="repeat" description="PPR" evidence="3">
    <location>
        <begin position="312"/>
        <end position="346"/>
    </location>
</feature>
<evidence type="ECO:0000256" key="4">
    <source>
        <dbReference type="SAM" id="MobiDB-lite"/>
    </source>
</evidence>
<dbReference type="OrthoDB" id="185373at2759"/>
<feature type="repeat" description="PPR" evidence="3">
    <location>
        <begin position="242"/>
        <end position="276"/>
    </location>
</feature>
<feature type="repeat" description="PPR" evidence="3">
    <location>
        <begin position="462"/>
        <end position="496"/>
    </location>
</feature>
<comment type="caution">
    <text evidence="7">The sequence shown here is derived from an EMBL/GenBank/DDBJ whole genome shotgun (WGS) entry which is preliminary data.</text>
</comment>
<dbReference type="InterPro" id="IPR002885">
    <property type="entry name" value="PPR_rpt"/>
</dbReference>
<dbReference type="Proteomes" id="UP001151287">
    <property type="component" value="Unassembled WGS sequence"/>
</dbReference>
<evidence type="ECO:0000256" key="1">
    <source>
        <dbReference type="ARBA" id="ARBA00022737"/>
    </source>
</evidence>
<gene>
    <name evidence="7" type="ORF">LUZ63_006254</name>
</gene>
<dbReference type="EMBL" id="JAMQYH010000002">
    <property type="protein sequence ID" value="KAJ1697742.1"/>
    <property type="molecule type" value="Genomic_DNA"/>
</dbReference>
<feature type="compositionally biased region" description="Low complexity" evidence="4">
    <location>
        <begin position="44"/>
        <end position="61"/>
    </location>
</feature>
<feature type="repeat" description="PPR" evidence="3">
    <location>
        <begin position="347"/>
        <end position="382"/>
    </location>
</feature>
<evidence type="ECO:0000313" key="7">
    <source>
        <dbReference type="EMBL" id="KAJ1697742.1"/>
    </source>
</evidence>
<protein>
    <recommendedName>
        <fullName evidence="9">Pentatricopeptide repeat-containing protein</fullName>
    </recommendedName>
</protein>
<sequence length="750" mass="83727">MARQLSSSSSFSLTAAAHKTLTLSPSCRLSSLLSPFSTSATAFASPSPSPSLSDSLQSDTPTNQTRREETRSDTASTICYMMSSRPWTTRLQNSIRSLVPSFPQPLVLSILRNFSSRPALALQFFRWVEKTGFLHDQFTYAEIIPILTRRSMLNHARCLLLDDMPKRYVLPDEAMFASLIEAYGRAGIPQEVVKLFNRMPELGVPRTVRSYDAFFKGILRNGRVLMAKRYFNAMIRDGVVPELSTYNVLIWGFCLSSKMETATRFFADMKERGVVADIVTYNTMLNGWVRAKKMEDAEKLLDEMSAAGFAPNSVTYNIMIKGYISVGTVDNALKMFEEMCEKGIRLSEKTFAGLMPGLCDDVGRAKEALNALNEMAKRKLTPKDKSLFVRLMSTLCESGDLDGAVQAHQKTRQFRNVSIDPMQYSTLIENLCKGEKYSDAIKLLNEMLKKGTLADPENPCLEATAYNPLIEYLCYNGQTKKAETFFRQLMKKGVDDTVAFNNLIKGYAKENSPELASDILNIMARREVTTDPDSYTLLVQSYLAKGEAADARTALDNMMEQGHIPSASLFRSVMEALLADSRVQTASRVMKSMVEKGVKENMDVAHQILEGLFTRGHIEEALGRVSLLMSNDCLPDFEKLILALSEKDKVIEAYKLAEFVLERNCNVSFSTYDKLLDGLSEQGQVIPAYNLLCKIKAKGLVVDKKGCDELVAKLNEEGNTRQADILSRLLAGNIQPDSNKRGKNIAMEGY</sequence>
<feature type="region of interest" description="Disordered" evidence="4">
    <location>
        <begin position="44"/>
        <end position="75"/>
    </location>
</feature>
<accession>A0A9Q0CPF0</accession>
<evidence type="ECO:0000256" key="2">
    <source>
        <dbReference type="ARBA" id="ARBA00022946"/>
    </source>
</evidence>
<dbReference type="SUPFAM" id="SSF48452">
    <property type="entry name" value="TPR-like"/>
    <property type="match status" value="1"/>
</dbReference>
<dbReference type="InterPro" id="IPR033443">
    <property type="entry name" value="PROP1-like_PPR_dom"/>
</dbReference>
<dbReference type="AlphaFoldDB" id="A0A9Q0CPF0"/>
<dbReference type="Pfam" id="PF17177">
    <property type="entry name" value="PPR_long"/>
    <property type="match status" value="1"/>
</dbReference>
<evidence type="ECO:0000259" key="5">
    <source>
        <dbReference type="Pfam" id="PF17177"/>
    </source>
</evidence>
<feature type="domain" description="Pentatricopeptide repeat-containing protein-mitochondrial" evidence="6">
    <location>
        <begin position="507"/>
        <end position="623"/>
    </location>
</feature>
<feature type="repeat" description="PPR" evidence="3">
    <location>
        <begin position="420"/>
        <end position="454"/>
    </location>
</feature>
<feature type="repeat" description="PPR" evidence="3">
    <location>
        <begin position="531"/>
        <end position="565"/>
    </location>
</feature>
<evidence type="ECO:0000259" key="6">
    <source>
        <dbReference type="Pfam" id="PF23276"/>
    </source>
</evidence>
<keyword evidence="8" id="KW-1185">Reference proteome</keyword>
<reference evidence="7" key="1">
    <citation type="journal article" date="2022" name="Cell">
        <title>Repeat-based holocentromeres influence genome architecture and karyotype evolution.</title>
        <authorList>
            <person name="Hofstatter P.G."/>
            <person name="Thangavel G."/>
            <person name="Lux T."/>
            <person name="Neumann P."/>
            <person name="Vondrak T."/>
            <person name="Novak P."/>
            <person name="Zhang M."/>
            <person name="Costa L."/>
            <person name="Castellani M."/>
            <person name="Scott A."/>
            <person name="Toegelov H."/>
            <person name="Fuchs J."/>
            <person name="Mata-Sucre Y."/>
            <person name="Dias Y."/>
            <person name="Vanzela A.L.L."/>
            <person name="Huettel B."/>
            <person name="Almeida C.C.S."/>
            <person name="Simkova H."/>
            <person name="Souza G."/>
            <person name="Pedrosa-Harand A."/>
            <person name="Macas J."/>
            <person name="Mayer K.F.X."/>
            <person name="Houben A."/>
            <person name="Marques A."/>
        </authorList>
    </citation>
    <scope>NUCLEOTIDE SEQUENCE</scope>
    <source>
        <strain evidence="7">RhyBre1mFocal</strain>
    </source>
</reference>
<proteinExistence type="predicted"/>
<keyword evidence="2" id="KW-0809">Transit peptide</keyword>
<feature type="repeat" description="PPR" evidence="3">
    <location>
        <begin position="172"/>
        <end position="206"/>
    </location>
</feature>
<dbReference type="Pfam" id="PF13041">
    <property type="entry name" value="PPR_2"/>
    <property type="match status" value="1"/>
</dbReference>
<dbReference type="InterPro" id="IPR057027">
    <property type="entry name" value="TPR_mt"/>
</dbReference>
<dbReference type="PANTHER" id="PTHR45613">
    <property type="entry name" value="PENTATRICOPEPTIDE REPEAT-CONTAINING PROTEIN"/>
    <property type="match status" value="1"/>
</dbReference>
<evidence type="ECO:0000313" key="8">
    <source>
        <dbReference type="Proteomes" id="UP001151287"/>
    </source>
</evidence>
<evidence type="ECO:0008006" key="9">
    <source>
        <dbReference type="Google" id="ProtNLM"/>
    </source>
</evidence>
<dbReference type="Pfam" id="PF23276">
    <property type="entry name" value="TPR_24"/>
    <property type="match status" value="1"/>
</dbReference>
<dbReference type="PROSITE" id="PS51375">
    <property type="entry name" value="PPR"/>
    <property type="match status" value="9"/>
</dbReference>
<dbReference type="Gene3D" id="1.25.40.10">
    <property type="entry name" value="Tetratricopeptide repeat domain"/>
    <property type="match status" value="5"/>
</dbReference>